<proteinExistence type="predicted"/>
<sequence>MEDIKENPSRTLIIKIVSLVMLSLVAIGMAITLLLLYTGNIEISDGSEYYRAVSIDMDTGLFAIRHKDSKNLADAVLHRIAIGLSYQDSDIDIMLNDSYMRALLEIMARLLEIDPSLEAYNRNVKPFIQTGKYEGANVILRTAFQRLSILKGIFVPCLPAIVEIIGMNKDAFGRMVDESFNIWIEYISEMGRPTSSSK</sequence>
<accession>A0AAD9PJZ1</accession>
<dbReference type="RefSeq" id="XP_067802823.1">
    <property type="nucleotide sequence ID" value="XM_067947601.1"/>
</dbReference>
<reference evidence="2" key="1">
    <citation type="journal article" date="2023" name="Nat. Microbiol.">
        <title>Babesia duncani multi-omics identifies virulence factors and drug targets.</title>
        <authorList>
            <person name="Singh P."/>
            <person name="Lonardi S."/>
            <person name="Liang Q."/>
            <person name="Vydyam P."/>
            <person name="Khabirova E."/>
            <person name="Fang T."/>
            <person name="Gihaz S."/>
            <person name="Thekkiniath J."/>
            <person name="Munshi M."/>
            <person name="Abel S."/>
            <person name="Ciampossin L."/>
            <person name="Batugedara G."/>
            <person name="Gupta M."/>
            <person name="Lu X.M."/>
            <person name="Lenz T."/>
            <person name="Chakravarty S."/>
            <person name="Cornillot E."/>
            <person name="Hu Y."/>
            <person name="Ma W."/>
            <person name="Gonzalez L.M."/>
            <person name="Sanchez S."/>
            <person name="Estrada K."/>
            <person name="Sanchez-Flores A."/>
            <person name="Montero E."/>
            <person name="Harb O.S."/>
            <person name="Le Roch K.G."/>
            <person name="Mamoun C.B."/>
        </authorList>
    </citation>
    <scope>NUCLEOTIDE SEQUENCE</scope>
    <source>
        <strain evidence="2">WA1</strain>
    </source>
</reference>
<dbReference type="GeneID" id="94336876"/>
<dbReference type="AlphaFoldDB" id="A0AAD9PJZ1"/>
<keyword evidence="1" id="KW-1133">Transmembrane helix</keyword>
<name>A0AAD9PJZ1_9APIC</name>
<keyword evidence="1" id="KW-0472">Membrane</keyword>
<evidence type="ECO:0000313" key="3">
    <source>
        <dbReference type="Proteomes" id="UP001214638"/>
    </source>
</evidence>
<organism evidence="2 3">
    <name type="scientific">Babesia duncani</name>
    <dbReference type="NCBI Taxonomy" id="323732"/>
    <lineage>
        <taxon>Eukaryota</taxon>
        <taxon>Sar</taxon>
        <taxon>Alveolata</taxon>
        <taxon>Apicomplexa</taxon>
        <taxon>Aconoidasida</taxon>
        <taxon>Piroplasmida</taxon>
        <taxon>Babesiidae</taxon>
        <taxon>Babesia</taxon>
    </lineage>
</organism>
<keyword evidence="1" id="KW-0812">Transmembrane</keyword>
<dbReference type="KEGG" id="bdw:94336876"/>
<keyword evidence="3" id="KW-1185">Reference proteome</keyword>
<dbReference type="EMBL" id="JALLKP010000003">
    <property type="protein sequence ID" value="KAK2195981.1"/>
    <property type="molecule type" value="Genomic_DNA"/>
</dbReference>
<gene>
    <name evidence="2" type="ORF">BdWA1_002579</name>
</gene>
<evidence type="ECO:0000313" key="2">
    <source>
        <dbReference type="EMBL" id="KAK2195981.1"/>
    </source>
</evidence>
<dbReference type="Proteomes" id="UP001214638">
    <property type="component" value="Unassembled WGS sequence"/>
</dbReference>
<evidence type="ECO:0000256" key="1">
    <source>
        <dbReference type="SAM" id="Phobius"/>
    </source>
</evidence>
<feature type="transmembrane region" description="Helical" evidence="1">
    <location>
        <begin position="12"/>
        <end position="37"/>
    </location>
</feature>
<protein>
    <submittedName>
        <fullName evidence="2">Uncharacterized protein</fullName>
    </submittedName>
</protein>
<comment type="caution">
    <text evidence="2">The sequence shown here is derived from an EMBL/GenBank/DDBJ whole genome shotgun (WGS) entry which is preliminary data.</text>
</comment>